<evidence type="ECO:0000256" key="4">
    <source>
        <dbReference type="ARBA" id="ARBA00023157"/>
    </source>
</evidence>
<name>A0A670I9W4_PODMU</name>
<evidence type="ECO:0000256" key="1">
    <source>
        <dbReference type="ARBA" id="ARBA00004613"/>
    </source>
</evidence>
<proteinExistence type="predicted"/>
<dbReference type="PANTHER" id="PTHR16983">
    <property type="entry name" value="UPAR/LY6 DOMAIN-CONTAINING PROTEIN"/>
    <property type="match status" value="1"/>
</dbReference>
<dbReference type="AlphaFoldDB" id="A0A670I9W4"/>
<dbReference type="CDD" id="cd23560">
    <property type="entry name" value="TFP_LU_ECD_SLURP1_like"/>
    <property type="match status" value="1"/>
</dbReference>
<dbReference type="Ensembl" id="ENSPMRT00000009033.1">
    <property type="protein sequence ID" value="ENSPMRP00000008447.1"/>
    <property type="gene ID" value="ENSPMRG00000005706.1"/>
</dbReference>
<dbReference type="PANTHER" id="PTHR16983:SF16">
    <property type="entry name" value="UPAR_LY6 DOMAIN-CONTAINING PROTEIN"/>
    <property type="match status" value="1"/>
</dbReference>
<evidence type="ECO:0000313" key="6">
    <source>
        <dbReference type="Ensembl" id="ENSPMRP00000008447.1"/>
    </source>
</evidence>
<dbReference type="FunFam" id="2.10.60.10:FF:000003">
    <property type="entry name" value="lymphocyte antigen 6E isoform X1"/>
    <property type="match status" value="1"/>
</dbReference>
<keyword evidence="7" id="KW-1185">Reference proteome</keyword>
<sequence>MAVSIGTWVALWVKPESLELADQKVGSSNPCNGVSSRCSVPAPANLCYNCQEPTDFSNCLTFVNCSADSTHCKITVHSVDSGYPFFGNITVTKSCAKNCVPSEPDGIGETRPAYCCDTDLCNVGSGQQARAAISATAFIATLAFGLLWTRL</sequence>
<dbReference type="Gene3D" id="2.10.60.10">
    <property type="entry name" value="CD59"/>
    <property type="match status" value="1"/>
</dbReference>
<reference evidence="6 7" key="1">
    <citation type="journal article" date="2019" name="Proc. Natl. Acad. Sci. U.S.A.">
        <title>Regulatory changes in pterin and carotenoid genes underlie balanced color polymorphisms in the wall lizard.</title>
        <authorList>
            <person name="Andrade P."/>
            <person name="Pinho C."/>
            <person name="Perez I de Lanuza G."/>
            <person name="Afonso S."/>
            <person name="Brejcha J."/>
            <person name="Rubin C.J."/>
            <person name="Wallerman O."/>
            <person name="Pereira P."/>
            <person name="Sabatino S.J."/>
            <person name="Bellati A."/>
            <person name="Pellitteri-Rosa D."/>
            <person name="Bosakova Z."/>
            <person name="Bunikis I."/>
            <person name="Carretero M.A."/>
            <person name="Feiner N."/>
            <person name="Marsik P."/>
            <person name="Pauperio F."/>
            <person name="Salvi D."/>
            <person name="Soler L."/>
            <person name="While G.M."/>
            <person name="Uller T."/>
            <person name="Font E."/>
            <person name="Andersson L."/>
            <person name="Carneiro M."/>
        </authorList>
    </citation>
    <scope>NUCLEOTIDE SEQUENCE</scope>
</reference>
<dbReference type="GO" id="GO:0005576">
    <property type="term" value="C:extracellular region"/>
    <property type="evidence" value="ECO:0007669"/>
    <property type="project" value="UniProtKB-SubCell"/>
</dbReference>
<evidence type="ECO:0000256" key="2">
    <source>
        <dbReference type="ARBA" id="ARBA00022525"/>
    </source>
</evidence>
<reference evidence="6" key="2">
    <citation type="submission" date="2025-08" db="UniProtKB">
        <authorList>
            <consortium name="Ensembl"/>
        </authorList>
    </citation>
    <scope>IDENTIFICATION</scope>
</reference>
<protein>
    <recommendedName>
        <fullName evidence="5">Snake toxin/toxin-like domain-containing protein</fullName>
    </recommendedName>
</protein>
<dbReference type="InterPro" id="IPR045860">
    <property type="entry name" value="Snake_toxin-like_sf"/>
</dbReference>
<dbReference type="InterPro" id="IPR051110">
    <property type="entry name" value="Ly-6/neurotoxin-like_GPI-ap"/>
</dbReference>
<keyword evidence="4" id="KW-1015">Disulfide bond</keyword>
<reference evidence="6" key="3">
    <citation type="submission" date="2025-09" db="UniProtKB">
        <authorList>
            <consortium name="Ensembl"/>
        </authorList>
    </citation>
    <scope>IDENTIFICATION</scope>
</reference>
<dbReference type="OMA" id="FPFFGNI"/>
<evidence type="ECO:0000256" key="3">
    <source>
        <dbReference type="ARBA" id="ARBA00022729"/>
    </source>
</evidence>
<comment type="subcellular location">
    <subcellularLocation>
        <location evidence="1">Secreted</location>
    </subcellularLocation>
</comment>
<evidence type="ECO:0000313" key="7">
    <source>
        <dbReference type="Proteomes" id="UP000472272"/>
    </source>
</evidence>
<dbReference type="GeneTree" id="ENSGT00940000153378"/>
<organism evidence="6 7">
    <name type="scientific">Podarcis muralis</name>
    <name type="common">Wall lizard</name>
    <name type="synonym">Lacerta muralis</name>
    <dbReference type="NCBI Taxonomy" id="64176"/>
    <lineage>
        <taxon>Eukaryota</taxon>
        <taxon>Metazoa</taxon>
        <taxon>Chordata</taxon>
        <taxon>Craniata</taxon>
        <taxon>Vertebrata</taxon>
        <taxon>Euteleostomi</taxon>
        <taxon>Lepidosauria</taxon>
        <taxon>Squamata</taxon>
        <taxon>Bifurcata</taxon>
        <taxon>Unidentata</taxon>
        <taxon>Episquamata</taxon>
        <taxon>Laterata</taxon>
        <taxon>Lacertibaenia</taxon>
        <taxon>Lacertidae</taxon>
        <taxon>Podarcis</taxon>
    </lineage>
</organism>
<evidence type="ECO:0000259" key="5">
    <source>
        <dbReference type="Pfam" id="PF00087"/>
    </source>
</evidence>
<dbReference type="Pfam" id="PF00087">
    <property type="entry name" value="Toxin_TOLIP"/>
    <property type="match status" value="1"/>
</dbReference>
<feature type="domain" description="Snake toxin/toxin-like" evidence="5">
    <location>
        <begin position="47"/>
        <end position="122"/>
    </location>
</feature>
<dbReference type="GO" id="GO:0005886">
    <property type="term" value="C:plasma membrane"/>
    <property type="evidence" value="ECO:0007669"/>
    <property type="project" value="TreeGrafter"/>
</dbReference>
<accession>A0A670I9W4</accession>
<keyword evidence="2" id="KW-0964">Secreted</keyword>
<dbReference type="SUPFAM" id="SSF57302">
    <property type="entry name" value="Snake toxin-like"/>
    <property type="match status" value="1"/>
</dbReference>
<dbReference type="InterPro" id="IPR035076">
    <property type="entry name" value="Toxin/TOLIP"/>
</dbReference>
<dbReference type="Proteomes" id="UP000472272">
    <property type="component" value="Chromosome 7"/>
</dbReference>
<keyword evidence="3" id="KW-0732">Signal</keyword>